<gene>
    <name evidence="7" type="ORF">CO2235_50017</name>
    <name evidence="6" type="ORF">JTE92_15230</name>
</gene>
<organism evidence="7">
    <name type="scientific">Cupriavidus oxalaticus</name>
    <dbReference type="NCBI Taxonomy" id="96344"/>
    <lineage>
        <taxon>Bacteria</taxon>
        <taxon>Pseudomonadati</taxon>
        <taxon>Pseudomonadota</taxon>
        <taxon>Betaproteobacteria</taxon>
        <taxon>Burkholderiales</taxon>
        <taxon>Burkholderiaceae</taxon>
        <taxon>Cupriavidus</taxon>
    </lineage>
</organism>
<keyword evidence="8" id="KW-1185">Reference proteome</keyword>
<name>A0A375GBF6_9BURK</name>
<dbReference type="Proteomes" id="UP000256862">
    <property type="component" value="Chromosome CO2235"/>
</dbReference>
<keyword evidence="1 4" id="KW-0378">Hydrolase</keyword>
<dbReference type="PIRSF" id="PIRSF036461">
    <property type="entry name" value="Chmtx_methlestr"/>
    <property type="match status" value="1"/>
</dbReference>
<evidence type="ECO:0000259" key="5">
    <source>
        <dbReference type="PROSITE" id="PS50122"/>
    </source>
</evidence>
<dbReference type="GO" id="GO:0008984">
    <property type="term" value="F:protein-glutamate methylesterase activity"/>
    <property type="evidence" value="ECO:0007669"/>
    <property type="project" value="UniProtKB-EC"/>
</dbReference>
<dbReference type="PROSITE" id="PS50122">
    <property type="entry name" value="CHEB"/>
    <property type="match status" value="1"/>
</dbReference>
<reference evidence="6 8" key="2">
    <citation type="submission" date="2021-02" db="EMBL/GenBank/DDBJ databases">
        <title>Complete Genome Sequence of Cupriavidus oxalaticus Strain Ox1, a Soil Oxalate-Degrading Species.</title>
        <authorList>
            <person name="Palmieri F."/>
            <person name="Udriet P."/>
            <person name="Deuasquier M."/>
            <person name="Beaudoing E."/>
            <person name="Johnson S.L."/>
            <person name="Davenport K.W."/>
            <person name="Chain P.S."/>
            <person name="Bindschedler S."/>
            <person name="Junier P."/>
        </authorList>
    </citation>
    <scope>NUCLEOTIDE SEQUENCE [LARGE SCALE GENOMIC DNA]</scope>
    <source>
        <strain evidence="6 8">Ox1</strain>
    </source>
</reference>
<dbReference type="CDD" id="cd16433">
    <property type="entry name" value="CheB"/>
    <property type="match status" value="1"/>
</dbReference>
<dbReference type="GO" id="GO:0005737">
    <property type="term" value="C:cytoplasm"/>
    <property type="evidence" value="ECO:0007669"/>
    <property type="project" value="InterPro"/>
</dbReference>
<dbReference type="OrthoDB" id="9791760at2"/>
<proteinExistence type="predicted"/>
<protein>
    <recommendedName>
        <fullName evidence="2">protein-glutamate methylesterase</fullName>
        <ecNumber evidence="2">3.1.1.61</ecNumber>
    </recommendedName>
</protein>
<dbReference type="SUPFAM" id="SSF52738">
    <property type="entry name" value="Methylesterase CheB, C-terminal domain"/>
    <property type="match status" value="1"/>
</dbReference>
<dbReference type="GO" id="GO:0006935">
    <property type="term" value="P:chemotaxis"/>
    <property type="evidence" value="ECO:0007669"/>
    <property type="project" value="UniProtKB-UniRule"/>
</dbReference>
<dbReference type="AlphaFoldDB" id="A0A375GBF6"/>
<dbReference type="Gene3D" id="3.40.50.180">
    <property type="entry name" value="Methylesterase CheB, C-terminal domain"/>
    <property type="match status" value="1"/>
</dbReference>
<dbReference type="EC" id="3.1.1.61" evidence="2"/>
<dbReference type="EMBL" id="OGUS01000127">
    <property type="protein sequence ID" value="SPC16730.1"/>
    <property type="molecule type" value="Genomic_DNA"/>
</dbReference>
<evidence type="ECO:0000313" key="7">
    <source>
        <dbReference type="EMBL" id="SPC16730.1"/>
    </source>
</evidence>
<dbReference type="PANTHER" id="PTHR42872">
    <property type="entry name" value="PROTEIN-GLUTAMATE METHYLESTERASE/PROTEIN-GLUTAMINE GLUTAMINASE"/>
    <property type="match status" value="1"/>
</dbReference>
<dbReference type="Pfam" id="PF01339">
    <property type="entry name" value="CheB_methylest"/>
    <property type="match status" value="1"/>
</dbReference>
<dbReference type="EMBL" id="CP069812">
    <property type="protein sequence ID" value="QRQ94834.1"/>
    <property type="molecule type" value="Genomic_DNA"/>
</dbReference>
<feature type="domain" description="CheB-type methylesterase" evidence="5">
    <location>
        <begin position="1"/>
        <end position="187"/>
    </location>
</feature>
<accession>A0A375GBF6</accession>
<evidence type="ECO:0000256" key="3">
    <source>
        <dbReference type="ARBA" id="ARBA00048267"/>
    </source>
</evidence>
<feature type="active site" evidence="4">
    <location>
        <position position="129"/>
    </location>
</feature>
<dbReference type="InterPro" id="IPR011247">
    <property type="entry name" value="Chemotax_prot-Glu_Me-esterase"/>
</dbReference>
<dbReference type="RefSeq" id="WP_063236912.1">
    <property type="nucleotide sequence ID" value="NZ_CP069810.1"/>
</dbReference>
<evidence type="ECO:0000313" key="8">
    <source>
        <dbReference type="Proteomes" id="UP000623307"/>
    </source>
</evidence>
<keyword evidence="4" id="KW-0145">Chemotaxis</keyword>
<comment type="catalytic activity">
    <reaction evidence="3">
        <text>[protein]-L-glutamate 5-O-methyl ester + H2O = L-glutamyl-[protein] + methanol + H(+)</text>
        <dbReference type="Rhea" id="RHEA:23236"/>
        <dbReference type="Rhea" id="RHEA-COMP:10208"/>
        <dbReference type="Rhea" id="RHEA-COMP:10311"/>
        <dbReference type="ChEBI" id="CHEBI:15377"/>
        <dbReference type="ChEBI" id="CHEBI:15378"/>
        <dbReference type="ChEBI" id="CHEBI:17790"/>
        <dbReference type="ChEBI" id="CHEBI:29973"/>
        <dbReference type="ChEBI" id="CHEBI:82795"/>
        <dbReference type="EC" id="3.1.1.61"/>
    </reaction>
</comment>
<evidence type="ECO:0000313" key="6">
    <source>
        <dbReference type="EMBL" id="QRQ94834.1"/>
    </source>
</evidence>
<dbReference type="InterPro" id="IPR000673">
    <property type="entry name" value="Sig_transdc_resp-reg_Me-estase"/>
</dbReference>
<dbReference type="InterPro" id="IPR035909">
    <property type="entry name" value="CheB_C"/>
</dbReference>
<reference evidence="7" key="1">
    <citation type="submission" date="2018-01" db="EMBL/GenBank/DDBJ databases">
        <authorList>
            <person name="Clerissi C."/>
        </authorList>
    </citation>
    <scope>NUCLEOTIDE SEQUENCE</scope>
    <source>
        <strain evidence="7">Cupriavidus oxalaticus LMG 2235</strain>
    </source>
</reference>
<dbReference type="GeneID" id="303490895"/>
<feature type="active site" evidence="4">
    <location>
        <position position="38"/>
    </location>
</feature>
<sequence length="322" mass="34110">MKRDTIVLGASSGGVDALREIAAGLPAGLEATVLAVLHIGANPSMLPDMLASAGPLPARHARDGEPLRPGAIYVAPPDHHLMIVDEHAQLVRGPKENFARPAIDPLFRSAAVARRNRVVAAVLTGQLDDGAAGLRAVRQCGGVTIVQDPDSAFAADMPRNAMRASPPDYVLPLAAIAPRLVELAGSAAGPFAELPESLRIEHGVALGPSSIEAVERIALPSALTCPECGGALWQMRDTQPPRFRCHTGHAFGMSTLRHAADGSLEHTLFDALRALHEQRELYTQIAAYHMQVGETGESRRYTEAAGRAAASAKRIEGWLREG</sequence>
<evidence type="ECO:0000256" key="2">
    <source>
        <dbReference type="ARBA" id="ARBA00039140"/>
    </source>
</evidence>
<evidence type="ECO:0000256" key="1">
    <source>
        <dbReference type="ARBA" id="ARBA00022801"/>
    </source>
</evidence>
<dbReference type="PANTHER" id="PTHR42872:SF6">
    <property type="entry name" value="PROTEIN-GLUTAMATE METHYLESTERASE_PROTEIN-GLUTAMINE GLUTAMINASE"/>
    <property type="match status" value="1"/>
</dbReference>
<dbReference type="GO" id="GO:0000156">
    <property type="term" value="F:phosphorelay response regulator activity"/>
    <property type="evidence" value="ECO:0007669"/>
    <property type="project" value="InterPro"/>
</dbReference>
<feature type="active site" evidence="4">
    <location>
        <position position="11"/>
    </location>
</feature>
<evidence type="ECO:0000256" key="4">
    <source>
        <dbReference type="PROSITE-ProRule" id="PRU00050"/>
    </source>
</evidence>
<dbReference type="Proteomes" id="UP000623307">
    <property type="component" value="Chromosome 2"/>
</dbReference>